<reference evidence="7 8" key="1">
    <citation type="submission" date="2017-08" db="EMBL/GenBank/DDBJ databases">
        <title>Infants hospitalized years apart are colonized by the same room-sourced microbial strains.</title>
        <authorList>
            <person name="Brooks B."/>
            <person name="Olm M.R."/>
            <person name="Firek B.A."/>
            <person name="Baker R."/>
            <person name="Thomas B.C."/>
            <person name="Morowitz M.J."/>
            <person name="Banfield J.F."/>
        </authorList>
    </citation>
    <scope>NUCLEOTIDE SEQUENCE [LARGE SCALE GENOMIC DNA]</scope>
    <source>
        <strain evidence="7">S2_003_000_R2_11</strain>
    </source>
</reference>
<evidence type="ECO:0000313" key="8">
    <source>
        <dbReference type="Proteomes" id="UP000248975"/>
    </source>
</evidence>
<comment type="caution">
    <text evidence="7">The sequence shown here is derived from an EMBL/GenBank/DDBJ whole genome shotgun (WGS) entry which is preliminary data.</text>
</comment>
<dbReference type="PIRSF" id="PIRSF006060">
    <property type="entry name" value="AA_transporter"/>
    <property type="match status" value="1"/>
</dbReference>
<feature type="transmembrane region" description="Helical" evidence="6">
    <location>
        <begin position="231"/>
        <end position="249"/>
    </location>
</feature>
<feature type="transmembrane region" description="Helical" evidence="6">
    <location>
        <begin position="270"/>
        <end position="289"/>
    </location>
</feature>
<feature type="transmembrane region" description="Helical" evidence="6">
    <location>
        <begin position="368"/>
        <end position="388"/>
    </location>
</feature>
<comment type="subcellular location">
    <subcellularLocation>
        <location evidence="1">Membrane</location>
        <topology evidence="1">Multi-pass membrane protein</topology>
    </subcellularLocation>
</comment>
<dbReference type="Proteomes" id="UP000248975">
    <property type="component" value="Unassembled WGS sequence"/>
</dbReference>
<evidence type="ECO:0000256" key="6">
    <source>
        <dbReference type="SAM" id="Phobius"/>
    </source>
</evidence>
<evidence type="ECO:0000256" key="4">
    <source>
        <dbReference type="ARBA" id="ARBA00022989"/>
    </source>
</evidence>
<gene>
    <name evidence="7" type="ORF">DI533_17630</name>
</gene>
<evidence type="ECO:0000256" key="5">
    <source>
        <dbReference type="ARBA" id="ARBA00023136"/>
    </source>
</evidence>
<dbReference type="InterPro" id="IPR002293">
    <property type="entry name" value="AA/rel_permease1"/>
</dbReference>
<feature type="transmembrane region" description="Helical" evidence="6">
    <location>
        <begin position="108"/>
        <end position="134"/>
    </location>
</feature>
<feature type="transmembrane region" description="Helical" evidence="6">
    <location>
        <begin position="37"/>
        <end position="55"/>
    </location>
</feature>
<sequence length="520" mass="55429">MPPESYNDTDRHEDTKVLHGMGYAQELSRSMSKFSNFAISFSIICILSGGINSFAQAIGSIGGAGAGIGWIVGCLISATFALAMAQIASAFPTAGGIYHWSSILGNRFWGWLAAWLNLFGLITVLGAINIGTAFFFAGTFGPWFGFDGSTPGQIVWFVAIITIIQAIFNHIGIKATTFLTDISGYIIFVTTAVLVLACLYFAPAIDISRLWTFTNFSGEAGGNVFPQSGSMSYLFLLSLLLPVYTITGYDASAHTSEETVKAAHSVPRGIVSSVLWSSLIGWVMVSAIALAIPDLAAGAAQGWGVFFGTMDAILPNGLKLLIYLGVFIAQLLCGLATVTSASRMLFAFSRDDGMPVGSKALAKVSPKYRTPVTAIWTATALCIIYVVLAQFISIGGTNIYTIVVNSTLIFLFASFTVPLVAGFLAWGTPKWPTPGPWAMSGGLYKLISILSFISMAIIFYIAIQPPNDKVLTIVIAFLILAVIIWYAVENRRFKGPPIGDEIKARAAAIAAAERAVGEKA</sequence>
<feature type="transmembrane region" description="Helical" evidence="6">
    <location>
        <begin position="400"/>
        <end position="426"/>
    </location>
</feature>
<organism evidence="7 8">
    <name type="scientific">Cereibacter sphaeroides</name>
    <name type="common">Rhodobacter sphaeroides</name>
    <dbReference type="NCBI Taxonomy" id="1063"/>
    <lineage>
        <taxon>Bacteria</taxon>
        <taxon>Pseudomonadati</taxon>
        <taxon>Pseudomonadota</taxon>
        <taxon>Alphaproteobacteria</taxon>
        <taxon>Rhodobacterales</taxon>
        <taxon>Paracoccaceae</taxon>
        <taxon>Cereibacter</taxon>
    </lineage>
</organism>
<evidence type="ECO:0000256" key="2">
    <source>
        <dbReference type="ARBA" id="ARBA00022448"/>
    </source>
</evidence>
<feature type="transmembrane region" description="Helical" evidence="6">
    <location>
        <begin position="321"/>
        <end position="348"/>
    </location>
</feature>
<dbReference type="AlphaFoldDB" id="A0A2W5RYY7"/>
<keyword evidence="5 6" id="KW-0472">Membrane</keyword>
<feature type="transmembrane region" description="Helical" evidence="6">
    <location>
        <begin position="470"/>
        <end position="488"/>
    </location>
</feature>
<dbReference type="PANTHER" id="PTHR45649">
    <property type="entry name" value="AMINO-ACID PERMEASE BAT1"/>
    <property type="match status" value="1"/>
</dbReference>
<feature type="transmembrane region" description="Helical" evidence="6">
    <location>
        <begin position="295"/>
        <end position="314"/>
    </location>
</feature>
<feature type="transmembrane region" description="Helical" evidence="6">
    <location>
        <begin position="185"/>
        <end position="211"/>
    </location>
</feature>
<proteinExistence type="predicted"/>
<keyword evidence="2" id="KW-0813">Transport</keyword>
<keyword evidence="4 6" id="KW-1133">Transmembrane helix</keyword>
<feature type="transmembrane region" description="Helical" evidence="6">
    <location>
        <begin position="67"/>
        <end position="87"/>
    </location>
</feature>
<protein>
    <submittedName>
        <fullName evidence="7">Amino acid permease</fullName>
    </submittedName>
</protein>
<evidence type="ECO:0000313" key="7">
    <source>
        <dbReference type="EMBL" id="PZQ95861.1"/>
    </source>
</evidence>
<name>A0A2W5RYY7_CERSP</name>
<keyword evidence="3 6" id="KW-0812">Transmembrane</keyword>
<dbReference type="Pfam" id="PF13520">
    <property type="entry name" value="AA_permease_2"/>
    <property type="match status" value="1"/>
</dbReference>
<evidence type="ECO:0000256" key="3">
    <source>
        <dbReference type="ARBA" id="ARBA00022692"/>
    </source>
</evidence>
<evidence type="ECO:0000256" key="1">
    <source>
        <dbReference type="ARBA" id="ARBA00004141"/>
    </source>
</evidence>
<dbReference type="GO" id="GO:0016020">
    <property type="term" value="C:membrane"/>
    <property type="evidence" value="ECO:0007669"/>
    <property type="project" value="UniProtKB-SubCell"/>
</dbReference>
<dbReference type="PANTHER" id="PTHR45649:SF26">
    <property type="entry name" value="OS04G0435100 PROTEIN"/>
    <property type="match status" value="1"/>
</dbReference>
<feature type="transmembrane region" description="Helical" evidence="6">
    <location>
        <begin position="154"/>
        <end position="173"/>
    </location>
</feature>
<dbReference type="Gene3D" id="1.20.1740.10">
    <property type="entry name" value="Amino acid/polyamine transporter I"/>
    <property type="match status" value="1"/>
</dbReference>
<feature type="transmembrane region" description="Helical" evidence="6">
    <location>
        <begin position="446"/>
        <end position="463"/>
    </location>
</feature>
<dbReference type="EMBL" id="QFQS01000005">
    <property type="protein sequence ID" value="PZQ95861.1"/>
    <property type="molecule type" value="Genomic_DNA"/>
</dbReference>
<accession>A0A2W5RYY7</accession>
<dbReference type="GO" id="GO:0022857">
    <property type="term" value="F:transmembrane transporter activity"/>
    <property type="evidence" value="ECO:0007669"/>
    <property type="project" value="InterPro"/>
</dbReference>